<proteinExistence type="predicted"/>
<dbReference type="PATRIC" id="fig|322095.3.peg.490"/>
<dbReference type="AlphaFoldDB" id="A0A134BC98"/>
<name>A0A134BC98_9PORP</name>
<keyword evidence="3" id="KW-1185">Reference proteome</keyword>
<protein>
    <submittedName>
        <fullName evidence="2">Monovalent cation/H+ antiporter subunit C domain protein</fullName>
    </submittedName>
</protein>
<evidence type="ECO:0000256" key="1">
    <source>
        <dbReference type="SAM" id="Phobius"/>
    </source>
</evidence>
<sequence length="68" mass="7665">MSRILLMVAYTTLAWLLFFADAQDVASMNPLQSLLVLIVLVIGIPKAALLTQRFLQRLGKEWTAYRNG</sequence>
<keyword evidence="1" id="KW-0472">Membrane</keyword>
<accession>A0A134BC98</accession>
<gene>
    <name evidence="2" type="ORF">HMPREF3185_00500</name>
</gene>
<dbReference type="EMBL" id="LSDK01000036">
    <property type="protein sequence ID" value="KXB77577.1"/>
    <property type="molecule type" value="Genomic_DNA"/>
</dbReference>
<feature type="transmembrane region" description="Helical" evidence="1">
    <location>
        <begin position="32"/>
        <end position="50"/>
    </location>
</feature>
<dbReference type="Proteomes" id="UP000070224">
    <property type="component" value="Unassembled WGS sequence"/>
</dbReference>
<reference evidence="3" key="1">
    <citation type="submission" date="2016-01" db="EMBL/GenBank/DDBJ databases">
        <authorList>
            <person name="Mitreva M."/>
            <person name="Pepin K.H."/>
            <person name="Mihindukulasuriya K.A."/>
            <person name="Fulton R."/>
            <person name="Fronick C."/>
            <person name="O'Laughlin M."/>
            <person name="Miner T."/>
            <person name="Herter B."/>
            <person name="Rosa B.A."/>
            <person name="Cordes M."/>
            <person name="Tomlinson C."/>
            <person name="Wollam A."/>
            <person name="Palsikar V.B."/>
            <person name="Mardis E.R."/>
            <person name="Wilson R.K."/>
        </authorList>
    </citation>
    <scope>NUCLEOTIDE SEQUENCE [LARGE SCALE GENOMIC DNA]</scope>
    <source>
        <strain evidence="3">KA00683</strain>
    </source>
</reference>
<evidence type="ECO:0000313" key="2">
    <source>
        <dbReference type="EMBL" id="KXB77577.1"/>
    </source>
</evidence>
<keyword evidence="1" id="KW-1133">Transmembrane helix</keyword>
<keyword evidence="1" id="KW-0812">Transmembrane</keyword>
<evidence type="ECO:0000313" key="3">
    <source>
        <dbReference type="Proteomes" id="UP000070224"/>
    </source>
</evidence>
<comment type="caution">
    <text evidence="2">The sequence shown here is derived from an EMBL/GenBank/DDBJ whole genome shotgun (WGS) entry which is preliminary data.</text>
</comment>
<organism evidence="2 3">
    <name type="scientific">Porphyromonas somerae</name>
    <dbReference type="NCBI Taxonomy" id="322095"/>
    <lineage>
        <taxon>Bacteria</taxon>
        <taxon>Pseudomonadati</taxon>
        <taxon>Bacteroidota</taxon>
        <taxon>Bacteroidia</taxon>
        <taxon>Bacteroidales</taxon>
        <taxon>Porphyromonadaceae</taxon>
        <taxon>Porphyromonas</taxon>
    </lineage>
</organism>